<evidence type="ECO:0000259" key="13">
    <source>
        <dbReference type="SMART" id="SM00478"/>
    </source>
</evidence>
<keyword evidence="8 12" id="KW-0238">DNA-binding</keyword>
<dbReference type="SMART" id="SM00525">
    <property type="entry name" value="FES"/>
    <property type="match status" value="1"/>
</dbReference>
<feature type="binding site" evidence="12">
    <location>
        <position position="205"/>
    </location>
    <ligand>
        <name>[4Fe-4S] cluster</name>
        <dbReference type="ChEBI" id="CHEBI:49883"/>
    </ligand>
</feature>
<keyword evidence="4 12" id="KW-0227">DNA damage</keyword>
<evidence type="ECO:0000256" key="2">
    <source>
        <dbReference type="ARBA" id="ARBA00022485"/>
    </source>
</evidence>
<evidence type="ECO:0000256" key="9">
    <source>
        <dbReference type="ARBA" id="ARBA00023204"/>
    </source>
</evidence>
<dbReference type="EC" id="4.2.99.18" evidence="12"/>
<dbReference type="FunFam" id="1.10.1670.10:FF:000001">
    <property type="entry name" value="Endonuclease III"/>
    <property type="match status" value="1"/>
</dbReference>
<evidence type="ECO:0000256" key="8">
    <source>
        <dbReference type="ARBA" id="ARBA00023125"/>
    </source>
</evidence>
<dbReference type="HAMAP" id="MF_00942">
    <property type="entry name" value="Nth"/>
    <property type="match status" value="1"/>
</dbReference>
<dbReference type="Proteomes" id="UP000806542">
    <property type="component" value="Unassembled WGS sequence"/>
</dbReference>
<reference evidence="14" key="1">
    <citation type="submission" date="2020-10" db="EMBL/GenBank/DDBJ databases">
        <title>ChiBAC.</title>
        <authorList>
            <person name="Zenner C."/>
            <person name="Hitch T.C.A."/>
            <person name="Clavel T."/>
        </authorList>
    </citation>
    <scope>NUCLEOTIDE SEQUENCE</scope>
    <source>
        <strain evidence="14">DSM 107454</strain>
    </source>
</reference>
<keyword evidence="5 12" id="KW-0378">Hydrolase</keyword>
<gene>
    <name evidence="12 14" type="primary">nth</name>
    <name evidence="14" type="ORF">INF28_11400</name>
</gene>
<dbReference type="FunFam" id="1.10.340.30:FF:000001">
    <property type="entry name" value="Endonuclease III"/>
    <property type="match status" value="1"/>
</dbReference>
<dbReference type="SMART" id="SM00478">
    <property type="entry name" value="ENDO3c"/>
    <property type="match status" value="1"/>
</dbReference>
<comment type="caution">
    <text evidence="14">The sequence shown here is derived from an EMBL/GenBank/DDBJ whole genome shotgun (WGS) entry which is preliminary data.</text>
</comment>
<keyword evidence="2 12" id="KW-0004">4Fe-4S</keyword>
<keyword evidence="14" id="KW-0540">Nuclease</keyword>
<keyword evidence="11 12" id="KW-0326">Glycosidase</keyword>
<evidence type="ECO:0000256" key="11">
    <source>
        <dbReference type="ARBA" id="ARBA00023295"/>
    </source>
</evidence>
<dbReference type="Pfam" id="PF00730">
    <property type="entry name" value="HhH-GPD"/>
    <property type="match status" value="1"/>
</dbReference>
<feature type="binding site" evidence="12">
    <location>
        <position position="199"/>
    </location>
    <ligand>
        <name>[4Fe-4S] cluster</name>
        <dbReference type="ChEBI" id="CHEBI:49883"/>
    </ligand>
</feature>
<dbReference type="SUPFAM" id="SSF48150">
    <property type="entry name" value="DNA-glycosylase"/>
    <property type="match status" value="1"/>
</dbReference>
<dbReference type="InterPro" id="IPR003651">
    <property type="entry name" value="Endonuclease3_FeS-loop_motif"/>
</dbReference>
<dbReference type="GO" id="GO:0019104">
    <property type="term" value="F:DNA N-glycosylase activity"/>
    <property type="evidence" value="ECO:0007669"/>
    <property type="project" value="UniProtKB-UniRule"/>
</dbReference>
<keyword evidence="9 12" id="KW-0234">DNA repair</keyword>
<evidence type="ECO:0000256" key="12">
    <source>
        <dbReference type="HAMAP-Rule" id="MF_00942"/>
    </source>
</evidence>
<dbReference type="Pfam" id="PF10576">
    <property type="entry name" value="EndIII_4Fe-2S"/>
    <property type="match status" value="1"/>
</dbReference>
<organism evidence="14 15">
    <name type="scientific">Ructibacterium gallinarum</name>
    <dbReference type="NCBI Taxonomy" id="2779355"/>
    <lineage>
        <taxon>Bacteria</taxon>
        <taxon>Bacillati</taxon>
        <taxon>Bacillota</taxon>
        <taxon>Clostridia</taxon>
        <taxon>Eubacteriales</taxon>
        <taxon>Oscillospiraceae</taxon>
        <taxon>Ructibacterium</taxon>
    </lineage>
</organism>
<dbReference type="Pfam" id="PF00633">
    <property type="entry name" value="HHH"/>
    <property type="match status" value="1"/>
</dbReference>
<comment type="catalytic activity">
    <reaction evidence="12">
        <text>2'-deoxyribonucleotide-(2'-deoxyribose 5'-phosphate)-2'-deoxyribonucleotide-DNA = a 3'-end 2'-deoxyribonucleotide-(2,3-dehydro-2,3-deoxyribose 5'-phosphate)-DNA + a 5'-end 5'-phospho-2'-deoxyribonucleoside-DNA + H(+)</text>
        <dbReference type="Rhea" id="RHEA:66592"/>
        <dbReference type="Rhea" id="RHEA-COMP:13180"/>
        <dbReference type="Rhea" id="RHEA-COMP:16897"/>
        <dbReference type="Rhea" id="RHEA-COMP:17067"/>
        <dbReference type="ChEBI" id="CHEBI:15378"/>
        <dbReference type="ChEBI" id="CHEBI:136412"/>
        <dbReference type="ChEBI" id="CHEBI:157695"/>
        <dbReference type="ChEBI" id="CHEBI:167181"/>
        <dbReference type="EC" id="4.2.99.18"/>
    </reaction>
</comment>
<dbReference type="GO" id="GO:0051539">
    <property type="term" value="F:4 iron, 4 sulfur cluster binding"/>
    <property type="evidence" value="ECO:0007669"/>
    <property type="project" value="UniProtKB-UniRule"/>
</dbReference>
<proteinExistence type="inferred from homology"/>
<sequence>MDKKRQRVISIIDIFNQVYCDADCTLHYDNALQLLIATQLAAQCTDARVNLVTPALFQKYPDVYAFANADELELQEAIRSTGFFRNKAKNIIACCQMLVKDFGGEVPGTMEELLKLPGVGRKTANLVLGDFFGIPGIVVDTHATRLSNRLGLTSQKDPYKIELDLEKVVPRENWSSFCHQLVYHGRAFCTARSPKCSTCPISHLCPQKI</sequence>
<evidence type="ECO:0000313" key="14">
    <source>
        <dbReference type="EMBL" id="MBE5041064.1"/>
    </source>
</evidence>
<dbReference type="InterPro" id="IPR000445">
    <property type="entry name" value="HhH_motif"/>
</dbReference>
<dbReference type="GO" id="GO:0006285">
    <property type="term" value="P:base-excision repair, AP site formation"/>
    <property type="evidence" value="ECO:0007669"/>
    <property type="project" value="TreeGrafter"/>
</dbReference>
<evidence type="ECO:0000256" key="4">
    <source>
        <dbReference type="ARBA" id="ARBA00022763"/>
    </source>
</evidence>
<dbReference type="Gene3D" id="1.10.1670.10">
    <property type="entry name" value="Helix-hairpin-Helix base-excision DNA repair enzymes (C-terminal)"/>
    <property type="match status" value="1"/>
</dbReference>
<dbReference type="PROSITE" id="PS00764">
    <property type="entry name" value="ENDONUCLEASE_III_1"/>
    <property type="match status" value="1"/>
</dbReference>
<evidence type="ECO:0000256" key="10">
    <source>
        <dbReference type="ARBA" id="ARBA00023239"/>
    </source>
</evidence>
<feature type="domain" description="HhH-GPD" evidence="13">
    <location>
        <begin position="40"/>
        <end position="187"/>
    </location>
</feature>
<dbReference type="AlphaFoldDB" id="A0A9D5RA21"/>
<keyword evidence="10 12" id="KW-0456">Lyase</keyword>
<feature type="binding site" evidence="12">
    <location>
        <position position="196"/>
    </location>
    <ligand>
        <name>[4Fe-4S] cluster</name>
        <dbReference type="ChEBI" id="CHEBI:49883"/>
    </ligand>
</feature>
<keyword evidence="6 12" id="KW-0408">Iron</keyword>
<feature type="binding site" evidence="12">
    <location>
        <position position="189"/>
    </location>
    <ligand>
        <name>[4Fe-4S] cluster</name>
        <dbReference type="ChEBI" id="CHEBI:49883"/>
    </ligand>
</feature>
<dbReference type="NCBIfam" id="TIGR01083">
    <property type="entry name" value="nth"/>
    <property type="match status" value="1"/>
</dbReference>
<dbReference type="GO" id="GO:0003677">
    <property type="term" value="F:DNA binding"/>
    <property type="evidence" value="ECO:0007669"/>
    <property type="project" value="UniProtKB-UniRule"/>
</dbReference>
<dbReference type="InterPro" id="IPR011257">
    <property type="entry name" value="DNA_glycosylase"/>
</dbReference>
<dbReference type="InterPro" id="IPR023170">
    <property type="entry name" value="HhH_base_excis_C"/>
</dbReference>
<keyword evidence="3 12" id="KW-0479">Metal-binding</keyword>
<keyword evidence="14" id="KW-0255">Endonuclease</keyword>
<keyword evidence="7 12" id="KW-0411">Iron-sulfur</keyword>
<protein>
    <recommendedName>
        <fullName evidence="12">Endonuclease III</fullName>
        <ecNumber evidence="12">4.2.99.18</ecNumber>
    </recommendedName>
    <alternativeName>
        <fullName evidence="12">DNA-(apurinic or apyrimidinic site) lyase</fullName>
    </alternativeName>
</protein>
<dbReference type="InterPro" id="IPR003265">
    <property type="entry name" value="HhH-GPD_domain"/>
</dbReference>
<evidence type="ECO:0000256" key="5">
    <source>
        <dbReference type="ARBA" id="ARBA00022801"/>
    </source>
</evidence>
<dbReference type="EMBL" id="JADCKB010000033">
    <property type="protein sequence ID" value="MBE5041064.1"/>
    <property type="molecule type" value="Genomic_DNA"/>
</dbReference>
<dbReference type="PIRSF" id="PIRSF001435">
    <property type="entry name" value="Nth"/>
    <property type="match status" value="1"/>
</dbReference>
<dbReference type="PANTHER" id="PTHR10359:SF18">
    <property type="entry name" value="ENDONUCLEASE III"/>
    <property type="match status" value="1"/>
</dbReference>
<keyword evidence="15" id="KW-1185">Reference proteome</keyword>
<dbReference type="PANTHER" id="PTHR10359">
    <property type="entry name" value="A/G-SPECIFIC ADENINE GLYCOSYLASE/ENDONUCLEASE III"/>
    <property type="match status" value="1"/>
</dbReference>
<evidence type="ECO:0000256" key="6">
    <source>
        <dbReference type="ARBA" id="ARBA00023004"/>
    </source>
</evidence>
<dbReference type="GO" id="GO:0046872">
    <property type="term" value="F:metal ion binding"/>
    <property type="evidence" value="ECO:0007669"/>
    <property type="project" value="UniProtKB-KW"/>
</dbReference>
<evidence type="ECO:0000313" key="15">
    <source>
        <dbReference type="Proteomes" id="UP000806542"/>
    </source>
</evidence>
<evidence type="ECO:0000256" key="7">
    <source>
        <dbReference type="ARBA" id="ARBA00023014"/>
    </source>
</evidence>
<name>A0A9D5RA21_9FIRM</name>
<accession>A0A9D5RA21</accession>
<evidence type="ECO:0000256" key="3">
    <source>
        <dbReference type="ARBA" id="ARBA00022723"/>
    </source>
</evidence>
<dbReference type="GO" id="GO:0140078">
    <property type="term" value="F:class I DNA-(apurinic or apyrimidinic site) endonuclease activity"/>
    <property type="evidence" value="ECO:0007669"/>
    <property type="project" value="UniProtKB-EC"/>
</dbReference>
<comment type="function">
    <text evidence="12">DNA repair enzyme that has both DNA N-glycosylase activity and AP-lyase activity. The DNA N-glycosylase activity releases various damaged pyrimidines from DNA by cleaving the N-glycosidic bond, leaving an AP (apurinic/apyrimidinic) site. The AP-lyase activity cleaves the phosphodiester bond 3' to the AP site by a beta-elimination, leaving a 3'-terminal unsaturated sugar and a product with a terminal 5'-phosphate.</text>
</comment>
<dbReference type="InterPro" id="IPR005759">
    <property type="entry name" value="Nth"/>
</dbReference>
<dbReference type="CDD" id="cd00056">
    <property type="entry name" value="ENDO3c"/>
    <property type="match status" value="1"/>
</dbReference>
<comment type="similarity">
    <text evidence="1 12">Belongs to the Nth/MutY family.</text>
</comment>
<dbReference type="InterPro" id="IPR004035">
    <property type="entry name" value="Endouclease-III_FeS-bd_BS"/>
</dbReference>
<dbReference type="Gene3D" id="1.10.340.30">
    <property type="entry name" value="Hypothetical protein, domain 2"/>
    <property type="match status" value="1"/>
</dbReference>
<comment type="cofactor">
    <cofactor evidence="12">
        <name>[4Fe-4S] cluster</name>
        <dbReference type="ChEBI" id="CHEBI:49883"/>
    </cofactor>
    <text evidence="12">Binds 1 [4Fe-4S] cluster.</text>
</comment>
<evidence type="ECO:0000256" key="1">
    <source>
        <dbReference type="ARBA" id="ARBA00008343"/>
    </source>
</evidence>